<dbReference type="NCBIfam" id="TIGR00741">
    <property type="entry name" value="yfiA"/>
    <property type="match status" value="1"/>
</dbReference>
<dbReference type="Pfam" id="PF02482">
    <property type="entry name" value="Ribosomal_S30AE"/>
    <property type="match status" value="1"/>
</dbReference>
<evidence type="ECO:0000313" key="2">
    <source>
        <dbReference type="Proteomes" id="UP000243180"/>
    </source>
</evidence>
<accession>A0A1B4XF39</accession>
<dbReference type="EMBL" id="AP014879">
    <property type="protein sequence ID" value="BAV33416.1"/>
    <property type="molecule type" value="Genomic_DNA"/>
</dbReference>
<dbReference type="CDD" id="cd00552">
    <property type="entry name" value="RaiA"/>
    <property type="match status" value="1"/>
</dbReference>
<sequence length="115" mass="13157">MIMPVPLQITLKDMPQSEAVESRIREKAEKLNRFHERIISCRVVVESPQRHQHQGKLYSVHIDLSVPGAELVANRAQDEDVYVAIRDAFGAITRQLEDFTRRQRGDVKTHTAPDA</sequence>
<keyword evidence="2" id="KW-1185">Reference proteome</keyword>
<dbReference type="InParanoid" id="A0A1B4XF39"/>
<evidence type="ECO:0000313" key="1">
    <source>
        <dbReference type="EMBL" id="BAV33416.1"/>
    </source>
</evidence>
<gene>
    <name evidence="1" type="ORF">SCL_1103</name>
</gene>
<organism evidence="1 2">
    <name type="scientific">Sulfuricaulis limicola</name>
    <dbReference type="NCBI Taxonomy" id="1620215"/>
    <lineage>
        <taxon>Bacteria</taxon>
        <taxon>Pseudomonadati</taxon>
        <taxon>Pseudomonadota</taxon>
        <taxon>Gammaproteobacteria</taxon>
        <taxon>Acidiferrobacterales</taxon>
        <taxon>Acidiferrobacteraceae</taxon>
        <taxon>Sulfuricaulis</taxon>
    </lineage>
</organism>
<name>A0A1B4XF39_9GAMM</name>
<dbReference type="KEGG" id="slim:SCL_1103"/>
<reference evidence="1 2" key="1">
    <citation type="submission" date="2015-05" db="EMBL/GenBank/DDBJ databases">
        <title>Complete genome sequence of a sulfur-oxidizing gammaproteobacterium strain HA5.</title>
        <authorList>
            <person name="Miura A."/>
            <person name="Kojima H."/>
            <person name="Fukui M."/>
        </authorList>
    </citation>
    <scope>NUCLEOTIDE SEQUENCE [LARGE SCALE GENOMIC DNA]</scope>
    <source>
        <strain evidence="1 2">HA5</strain>
    </source>
</reference>
<proteinExistence type="predicted"/>
<dbReference type="Proteomes" id="UP000243180">
    <property type="component" value="Chromosome"/>
</dbReference>
<dbReference type="InterPro" id="IPR003489">
    <property type="entry name" value="RHF/RaiA"/>
</dbReference>
<dbReference type="Gene3D" id="3.30.160.100">
    <property type="entry name" value="Ribosome hibernation promotion factor-like"/>
    <property type="match status" value="1"/>
</dbReference>
<protein>
    <submittedName>
        <fullName evidence="1">RaiA ribosome-associated inhibitor A</fullName>
    </submittedName>
</protein>
<dbReference type="InterPro" id="IPR036567">
    <property type="entry name" value="RHF-like"/>
</dbReference>
<dbReference type="SUPFAM" id="SSF69754">
    <property type="entry name" value="Ribosome binding protein Y (YfiA homologue)"/>
    <property type="match status" value="1"/>
</dbReference>
<dbReference type="AlphaFoldDB" id="A0A1B4XF39"/>